<dbReference type="EMBL" id="LBTA01000059">
    <property type="protein sequence ID" value="KKQ29641.1"/>
    <property type="molecule type" value="Genomic_DNA"/>
</dbReference>
<proteinExistence type="predicted"/>
<dbReference type="AlphaFoldDB" id="A0A0G0JNJ4"/>
<protein>
    <recommendedName>
        <fullName evidence="3">Peptidase C39-like domain-containing protein</fullName>
    </recommendedName>
</protein>
<sequence length="207" mass="24295">MVTLPINLDTFDFIEREFVNGKKVNNKCGRDFLYYSLHYYFPDKFNRNINNPLLIEKNNIFSFSVNAKFAWLMIQFFKVPVLFKELGLSLLIGGKQIKTFWDFIVSIISPNQKSAQEAIEEVEKLIGQGFVAGIDISLSLWGLMDHVIFVYGYNEDNLYVFDTHQVAGLEYEKITKDTRYIMKISKNTIIKKWSRFGRVWVVKKEFV</sequence>
<name>A0A0G0JNJ4_9BACT</name>
<comment type="caution">
    <text evidence="1">The sequence shown here is derived from an EMBL/GenBank/DDBJ whole genome shotgun (WGS) entry which is preliminary data.</text>
</comment>
<dbReference type="Proteomes" id="UP000034701">
    <property type="component" value="Unassembled WGS sequence"/>
</dbReference>
<evidence type="ECO:0008006" key="3">
    <source>
        <dbReference type="Google" id="ProtNLM"/>
    </source>
</evidence>
<organism evidence="1 2">
    <name type="scientific">Candidatus Nomurabacteria bacterium GW2011_GWA1_37_20</name>
    <dbReference type="NCBI Taxonomy" id="1618729"/>
    <lineage>
        <taxon>Bacteria</taxon>
        <taxon>Candidatus Nomuraibacteriota</taxon>
    </lineage>
</organism>
<gene>
    <name evidence="1" type="ORF">US45_C0059G0001</name>
</gene>
<evidence type="ECO:0000313" key="2">
    <source>
        <dbReference type="Proteomes" id="UP000034701"/>
    </source>
</evidence>
<evidence type="ECO:0000313" key="1">
    <source>
        <dbReference type="EMBL" id="KKQ29641.1"/>
    </source>
</evidence>
<accession>A0A0G0JNJ4</accession>
<reference evidence="1 2" key="1">
    <citation type="journal article" date="2015" name="Nature">
        <title>rRNA introns, odd ribosomes, and small enigmatic genomes across a large radiation of phyla.</title>
        <authorList>
            <person name="Brown C.T."/>
            <person name="Hug L.A."/>
            <person name="Thomas B.C."/>
            <person name="Sharon I."/>
            <person name="Castelle C.J."/>
            <person name="Singh A."/>
            <person name="Wilkins M.J."/>
            <person name="Williams K.H."/>
            <person name="Banfield J.F."/>
        </authorList>
    </citation>
    <scope>NUCLEOTIDE SEQUENCE [LARGE SCALE GENOMIC DNA]</scope>
</reference>